<keyword evidence="9" id="KW-0997">Cell inner membrane</keyword>
<sequence>MKFLAKSTTFVLWTAFSLICALVLISSSVYLYLVPTLPEVETLKDIQLQTPMRILSADNRLIEEFGDQRRTPLSFEEVPTQFVQALIAVEDSRFEEHFGVDPIGFTRAVLTVLATGETDGPGGSTLTQQVARNFFLTREKTITRKFTEILLAFQMERELTKEEIFELYANKHFLGYRSYGIQAAAAVYYGRDISDLTLPELAMIAGLHQAPSTANPLANPQRAERRRNTVLGRMHELGYISDATYREAAQAPLTASYRGNRPGIEANYVAEMVRDFMIEQYGESAYSDGYTVHTTINSTLQEAANRGVRKSLLEYSKRHGYLGPEDHIPEQGQTPPEAYAHWRETVDATPSFGDLTPAIVVRADEDELWVLPKDRPLMRLPLSAMDWARPRIKVDEFGPEPEIAMQVAVPGDLIRLHQIDGEWQLAQIPNAQGALVSLDPQDGAIQALTGGFDYFLSKYNRAVQANRQPGSNFKPFVYAAALDKGYTPATIVNDAPIVRADATLEDVWRPRNSGDRYLGPIPMRQALYQSRNLSSIRILDDIGIDYTLDYATRFGFDRAKLANDMTLVLGSASMSPLEIARGYAVFANGGYRVDPYFIASIEDVNGNIIYEAQPAEVCRNCPETPTPYWENESEPVAETDTAGASGVDIEPIELNLEGGGEESQTQVQTARSQRRYASQVISEQTAYLIDSMLKDVVRRGTGRVAYQTMGREDLAGKTGTTNDAVDAWFTGYNGDFVTSTWVGYDQQVGLGRSEYGGKAALPGWIEYMQTALKGEPSNELPQPVGIVRMRIDPKTGLLARPGQSSAIFEIFRQDTAPTEFSREDVTIDFSGGGESQSSDSVSPAELF</sequence>
<dbReference type="EC" id="2.4.99.28" evidence="25"/>
<protein>
    <recommendedName>
        <fullName evidence="7">Penicillin-binding protein 1A</fullName>
        <ecNumber evidence="25">2.4.99.28</ecNumber>
        <ecNumber evidence="6">3.4.16.4</ecNumber>
    </recommendedName>
</protein>
<keyword evidence="12" id="KW-0328">Glycosyltransferase</keyword>
<evidence type="ECO:0000256" key="25">
    <source>
        <dbReference type="ARBA" id="ARBA00044770"/>
    </source>
</evidence>
<dbReference type="GO" id="GO:0008955">
    <property type="term" value="F:peptidoglycan glycosyltransferase activity"/>
    <property type="evidence" value="ECO:0007669"/>
    <property type="project" value="UniProtKB-EC"/>
</dbReference>
<dbReference type="NCBIfam" id="TIGR02074">
    <property type="entry name" value="PBP_1a_fam"/>
    <property type="match status" value="1"/>
</dbReference>
<evidence type="ECO:0000256" key="8">
    <source>
        <dbReference type="ARBA" id="ARBA00022475"/>
    </source>
</evidence>
<dbReference type="GO" id="GO:0009252">
    <property type="term" value="P:peptidoglycan biosynthetic process"/>
    <property type="evidence" value="ECO:0007669"/>
    <property type="project" value="UniProtKB-KW"/>
</dbReference>
<evidence type="ECO:0000313" key="34">
    <source>
        <dbReference type="Proteomes" id="UP000626148"/>
    </source>
</evidence>
<feature type="transmembrane region" description="Helical" evidence="29">
    <location>
        <begin position="12"/>
        <end position="33"/>
    </location>
</feature>
<evidence type="ECO:0000256" key="11">
    <source>
        <dbReference type="ARBA" id="ARBA00022670"/>
    </source>
</evidence>
<evidence type="ECO:0000256" key="18">
    <source>
        <dbReference type="ARBA" id="ARBA00022984"/>
    </source>
</evidence>
<evidence type="ECO:0000256" key="6">
    <source>
        <dbReference type="ARBA" id="ARBA00012448"/>
    </source>
</evidence>
<evidence type="ECO:0000256" key="12">
    <source>
        <dbReference type="ARBA" id="ARBA00022676"/>
    </source>
</evidence>
<dbReference type="SUPFAM" id="SSF56601">
    <property type="entry name" value="beta-lactamase/transpeptidase-like"/>
    <property type="match status" value="1"/>
</dbReference>
<evidence type="ECO:0000256" key="24">
    <source>
        <dbReference type="ARBA" id="ARBA00034000"/>
    </source>
</evidence>
<dbReference type="Pfam" id="PF17092">
    <property type="entry name" value="PCB_OB"/>
    <property type="match status" value="1"/>
</dbReference>
<comment type="pathway">
    <text evidence="27">Glycan biosynthesis.</text>
</comment>
<dbReference type="SUPFAM" id="SSF53955">
    <property type="entry name" value="Lysozyme-like"/>
    <property type="match status" value="1"/>
</dbReference>
<comment type="catalytic activity">
    <reaction evidence="26">
        <text>[GlcNAc-(1-&gt;4)-Mur2Ac(oyl-L-Ala-gamma-D-Glu-L-Lys-D-Ala-D-Ala)](n)-di-trans,octa-cis-undecaprenyl diphosphate + beta-D-GlcNAc-(1-&gt;4)-Mur2Ac(oyl-L-Ala-gamma-D-Glu-L-Lys-D-Ala-D-Ala)-di-trans,octa-cis-undecaprenyl diphosphate = [GlcNAc-(1-&gt;4)-Mur2Ac(oyl-L-Ala-gamma-D-Glu-L-Lys-D-Ala-D-Ala)](n+1)-di-trans,octa-cis-undecaprenyl diphosphate + di-trans,octa-cis-undecaprenyl diphosphate + H(+)</text>
        <dbReference type="Rhea" id="RHEA:23708"/>
        <dbReference type="Rhea" id="RHEA-COMP:9602"/>
        <dbReference type="Rhea" id="RHEA-COMP:9603"/>
        <dbReference type="ChEBI" id="CHEBI:15378"/>
        <dbReference type="ChEBI" id="CHEBI:58405"/>
        <dbReference type="ChEBI" id="CHEBI:60033"/>
        <dbReference type="ChEBI" id="CHEBI:78435"/>
        <dbReference type="EC" id="2.4.99.28"/>
    </reaction>
</comment>
<keyword evidence="21" id="KW-0046">Antibiotic resistance</keyword>
<keyword evidence="14 29" id="KW-0812">Transmembrane</keyword>
<dbReference type="Gene3D" id="1.10.3810.10">
    <property type="entry name" value="Biosynthetic peptidoglycan transglycosylase-like"/>
    <property type="match status" value="1"/>
</dbReference>
<evidence type="ECO:0000259" key="30">
    <source>
        <dbReference type="Pfam" id="PF00905"/>
    </source>
</evidence>
<comment type="function">
    <text evidence="1">Cell wall formation. Synthesis of cross-linked peptidoglycan from the lipid intermediates. The enzyme has a penicillin-insensitive transglycosylase N-terminal domain (formation of linear glycan strands) and a penicillin-sensitive transpeptidase C-terminal domain (cross-linking of the peptide subunits).</text>
</comment>
<keyword evidence="34" id="KW-1185">Reference proteome</keyword>
<evidence type="ECO:0000259" key="31">
    <source>
        <dbReference type="Pfam" id="PF00912"/>
    </source>
</evidence>
<reference evidence="33" key="2">
    <citation type="submission" date="2020-09" db="EMBL/GenBank/DDBJ databases">
        <authorList>
            <person name="Sun Q."/>
            <person name="Kim S."/>
        </authorList>
    </citation>
    <scope>NUCLEOTIDE SEQUENCE</scope>
    <source>
        <strain evidence="33">KCTC 22169</strain>
    </source>
</reference>
<keyword evidence="15" id="KW-0378">Hydrolase</keyword>
<keyword evidence="18" id="KW-0573">Peptidoglycan synthesis</keyword>
<evidence type="ECO:0000256" key="3">
    <source>
        <dbReference type="ARBA" id="ARBA00004752"/>
    </source>
</evidence>
<dbReference type="GO" id="GO:0005886">
    <property type="term" value="C:plasma membrane"/>
    <property type="evidence" value="ECO:0007669"/>
    <property type="project" value="UniProtKB-SubCell"/>
</dbReference>
<comment type="similarity">
    <text evidence="5">In the N-terminal section; belongs to the glycosyltransferase 51 family.</text>
</comment>
<accession>A0A918N6Q4</accession>
<dbReference type="AlphaFoldDB" id="A0A918N6Q4"/>
<keyword evidence="11" id="KW-0645">Protease</keyword>
<dbReference type="InterPro" id="IPR012338">
    <property type="entry name" value="Beta-lactam/transpept-like"/>
</dbReference>
<dbReference type="InterPro" id="IPR036950">
    <property type="entry name" value="PBP_transglycosylase"/>
</dbReference>
<evidence type="ECO:0000256" key="10">
    <source>
        <dbReference type="ARBA" id="ARBA00022645"/>
    </source>
</evidence>
<dbReference type="Pfam" id="PF00905">
    <property type="entry name" value="Transpeptidase"/>
    <property type="match status" value="1"/>
</dbReference>
<evidence type="ECO:0000256" key="20">
    <source>
        <dbReference type="ARBA" id="ARBA00023136"/>
    </source>
</evidence>
<keyword evidence="16" id="KW-0133">Cell shape</keyword>
<evidence type="ECO:0000256" key="7">
    <source>
        <dbReference type="ARBA" id="ARBA00018638"/>
    </source>
</evidence>
<comment type="pathway">
    <text evidence="3">Cell wall biogenesis; peptidoglycan biosynthesis.</text>
</comment>
<evidence type="ECO:0000256" key="21">
    <source>
        <dbReference type="ARBA" id="ARBA00023251"/>
    </source>
</evidence>
<evidence type="ECO:0000256" key="22">
    <source>
        <dbReference type="ARBA" id="ARBA00023268"/>
    </source>
</evidence>
<dbReference type="GO" id="GO:0008658">
    <property type="term" value="F:penicillin binding"/>
    <property type="evidence" value="ECO:0007669"/>
    <property type="project" value="InterPro"/>
</dbReference>
<dbReference type="InterPro" id="IPR001264">
    <property type="entry name" value="Glyco_trans_51"/>
</dbReference>
<evidence type="ECO:0000256" key="4">
    <source>
        <dbReference type="ARBA" id="ARBA00007090"/>
    </source>
</evidence>
<comment type="caution">
    <text evidence="33">The sequence shown here is derived from an EMBL/GenBank/DDBJ whole genome shotgun (WGS) entry which is preliminary data.</text>
</comment>
<evidence type="ECO:0000256" key="9">
    <source>
        <dbReference type="ARBA" id="ARBA00022519"/>
    </source>
</evidence>
<evidence type="ECO:0000256" key="29">
    <source>
        <dbReference type="SAM" id="Phobius"/>
    </source>
</evidence>
<proteinExistence type="inferred from homology"/>
<evidence type="ECO:0000256" key="5">
    <source>
        <dbReference type="ARBA" id="ARBA00007739"/>
    </source>
</evidence>
<feature type="domain" description="Penicillin-binding protein OB-like" evidence="32">
    <location>
        <begin position="321"/>
        <end position="430"/>
    </location>
</feature>
<keyword evidence="20 29" id="KW-0472">Membrane</keyword>
<comment type="similarity">
    <text evidence="4">In the C-terminal section; belongs to the transpeptidase family.</text>
</comment>
<keyword evidence="23" id="KW-0961">Cell wall biogenesis/degradation</keyword>
<dbReference type="GO" id="GO:0008360">
    <property type="term" value="P:regulation of cell shape"/>
    <property type="evidence" value="ECO:0007669"/>
    <property type="project" value="UniProtKB-KW"/>
</dbReference>
<dbReference type="GO" id="GO:0030288">
    <property type="term" value="C:outer membrane-bounded periplasmic space"/>
    <property type="evidence" value="ECO:0007669"/>
    <property type="project" value="TreeGrafter"/>
</dbReference>
<evidence type="ECO:0000256" key="27">
    <source>
        <dbReference type="ARBA" id="ARBA00060592"/>
    </source>
</evidence>
<evidence type="ECO:0000256" key="16">
    <source>
        <dbReference type="ARBA" id="ARBA00022960"/>
    </source>
</evidence>
<evidence type="ECO:0000256" key="1">
    <source>
        <dbReference type="ARBA" id="ARBA00002624"/>
    </source>
</evidence>
<keyword evidence="17" id="KW-0735">Signal-anchor</keyword>
<dbReference type="GO" id="GO:0006508">
    <property type="term" value="P:proteolysis"/>
    <property type="evidence" value="ECO:0007669"/>
    <property type="project" value="UniProtKB-KW"/>
</dbReference>
<reference evidence="33" key="1">
    <citation type="journal article" date="2014" name="Int. J. Syst. Evol. Microbiol.">
        <title>Complete genome sequence of Corynebacterium casei LMG S-19264T (=DSM 44701T), isolated from a smear-ripened cheese.</title>
        <authorList>
            <consortium name="US DOE Joint Genome Institute (JGI-PGF)"/>
            <person name="Walter F."/>
            <person name="Albersmeier A."/>
            <person name="Kalinowski J."/>
            <person name="Ruckert C."/>
        </authorList>
    </citation>
    <scope>NUCLEOTIDE SEQUENCE</scope>
    <source>
        <strain evidence="33">KCTC 22169</strain>
    </source>
</reference>
<keyword evidence="8" id="KW-1003">Cell membrane</keyword>
<evidence type="ECO:0000256" key="15">
    <source>
        <dbReference type="ARBA" id="ARBA00022801"/>
    </source>
</evidence>
<evidence type="ECO:0000256" key="2">
    <source>
        <dbReference type="ARBA" id="ARBA00004249"/>
    </source>
</evidence>
<keyword evidence="19 29" id="KW-1133">Transmembrane helix</keyword>
<dbReference type="FunFam" id="1.10.3810.10:FF:000003">
    <property type="entry name" value="Penicillin-binding protein 1a"/>
    <property type="match status" value="1"/>
</dbReference>
<feature type="domain" description="Penicillin-binding protein transpeptidase" evidence="30">
    <location>
        <begin position="433"/>
        <end position="744"/>
    </location>
</feature>
<name>A0A918N6Q4_9GAMM</name>
<dbReference type="InterPro" id="IPR001460">
    <property type="entry name" value="PCN-bd_Tpept"/>
</dbReference>
<keyword evidence="22" id="KW-0511">Multifunctional enzyme</keyword>
<keyword evidence="10" id="KW-0121">Carboxypeptidase</keyword>
<keyword evidence="13" id="KW-0808">Transferase</keyword>
<evidence type="ECO:0000256" key="13">
    <source>
        <dbReference type="ARBA" id="ARBA00022679"/>
    </source>
</evidence>
<dbReference type="GO" id="GO:0046677">
    <property type="term" value="P:response to antibiotic"/>
    <property type="evidence" value="ECO:0007669"/>
    <property type="project" value="UniProtKB-KW"/>
</dbReference>
<dbReference type="InterPro" id="IPR050396">
    <property type="entry name" value="Glycosyltr_51/Transpeptidase"/>
</dbReference>
<dbReference type="EMBL" id="BMXR01000002">
    <property type="protein sequence ID" value="GGX44471.1"/>
    <property type="molecule type" value="Genomic_DNA"/>
</dbReference>
<gene>
    <name evidence="33" type="primary">mrcA</name>
    <name evidence="33" type="ORF">GCM10007392_09080</name>
</gene>
<dbReference type="PANTHER" id="PTHR32282:SF27">
    <property type="entry name" value="PENICILLIN-BINDING PROTEIN 1A"/>
    <property type="match status" value="1"/>
</dbReference>
<evidence type="ECO:0000259" key="32">
    <source>
        <dbReference type="Pfam" id="PF17092"/>
    </source>
</evidence>
<dbReference type="Pfam" id="PF00912">
    <property type="entry name" value="Transgly"/>
    <property type="match status" value="1"/>
</dbReference>
<evidence type="ECO:0000256" key="14">
    <source>
        <dbReference type="ARBA" id="ARBA00022692"/>
    </source>
</evidence>
<evidence type="ECO:0000256" key="19">
    <source>
        <dbReference type="ARBA" id="ARBA00022989"/>
    </source>
</evidence>
<organism evidence="33 34">
    <name type="scientific">Saccharospirillum salsuginis</name>
    <dbReference type="NCBI Taxonomy" id="418750"/>
    <lineage>
        <taxon>Bacteria</taxon>
        <taxon>Pseudomonadati</taxon>
        <taxon>Pseudomonadota</taxon>
        <taxon>Gammaproteobacteria</taxon>
        <taxon>Oceanospirillales</taxon>
        <taxon>Saccharospirillaceae</taxon>
        <taxon>Saccharospirillum</taxon>
    </lineage>
</organism>
<dbReference type="Proteomes" id="UP000626148">
    <property type="component" value="Unassembled WGS sequence"/>
</dbReference>
<dbReference type="InterPro" id="IPR023346">
    <property type="entry name" value="Lysozyme-like_dom_sf"/>
</dbReference>
<dbReference type="PANTHER" id="PTHR32282">
    <property type="entry name" value="BINDING PROTEIN TRANSPEPTIDASE, PUTATIVE-RELATED"/>
    <property type="match status" value="1"/>
</dbReference>
<dbReference type="GO" id="GO:0009002">
    <property type="term" value="F:serine-type D-Ala-D-Ala carboxypeptidase activity"/>
    <property type="evidence" value="ECO:0007669"/>
    <property type="project" value="UniProtKB-EC"/>
</dbReference>
<evidence type="ECO:0000256" key="17">
    <source>
        <dbReference type="ARBA" id="ARBA00022968"/>
    </source>
</evidence>
<evidence type="ECO:0000256" key="23">
    <source>
        <dbReference type="ARBA" id="ARBA00023316"/>
    </source>
</evidence>
<comment type="catalytic activity">
    <reaction evidence="24">
        <text>Preferential cleavage: (Ac)2-L-Lys-D-Ala-|-D-Ala. Also transpeptidation of peptidyl-alanyl moieties that are N-acyl substituents of D-alanine.</text>
        <dbReference type="EC" id="3.4.16.4"/>
    </reaction>
</comment>
<evidence type="ECO:0000313" key="33">
    <source>
        <dbReference type="EMBL" id="GGX44471.1"/>
    </source>
</evidence>
<dbReference type="InterPro" id="IPR031376">
    <property type="entry name" value="PCB_OB"/>
</dbReference>
<evidence type="ECO:0000256" key="26">
    <source>
        <dbReference type="ARBA" id="ARBA00049902"/>
    </source>
</evidence>
<feature type="domain" description="Glycosyl transferase family 51" evidence="31">
    <location>
        <begin position="59"/>
        <end position="235"/>
    </location>
</feature>
<dbReference type="EC" id="3.4.16.4" evidence="6"/>
<evidence type="ECO:0000256" key="28">
    <source>
        <dbReference type="SAM" id="MobiDB-lite"/>
    </source>
</evidence>
<dbReference type="GO" id="GO:0071555">
    <property type="term" value="P:cell wall organization"/>
    <property type="evidence" value="ECO:0007669"/>
    <property type="project" value="UniProtKB-KW"/>
</dbReference>
<feature type="region of interest" description="Disordered" evidence="28">
    <location>
        <begin position="826"/>
        <end position="847"/>
    </location>
</feature>
<dbReference type="RefSeq" id="WP_189607307.1">
    <property type="nucleotide sequence ID" value="NZ_BMXR01000002.1"/>
</dbReference>
<comment type="subcellular location">
    <subcellularLocation>
        <location evidence="2">Cell inner membrane</location>
        <topology evidence="2">Single-pass type II membrane protein</topology>
    </subcellularLocation>
</comment>
<dbReference type="Gene3D" id="3.40.710.10">
    <property type="entry name" value="DD-peptidase/beta-lactamase superfamily"/>
    <property type="match status" value="2"/>
</dbReference>